<dbReference type="AlphaFoldDB" id="F4JY69"/>
<evidence type="ECO:0000256" key="7">
    <source>
        <dbReference type="ARBA" id="ARBA00023002"/>
    </source>
</evidence>
<dbReference type="GO" id="GO:0004499">
    <property type="term" value="F:N,N-dimethylaniline monooxygenase activity"/>
    <property type="evidence" value="ECO:0007669"/>
    <property type="project" value="InterPro"/>
</dbReference>
<keyword evidence="14" id="KW-1185">Reference proteome</keyword>
<evidence type="ECO:0000256" key="6">
    <source>
        <dbReference type="ARBA" id="ARBA00022857"/>
    </source>
</evidence>
<evidence type="ECO:0000256" key="4">
    <source>
        <dbReference type="ARBA" id="ARBA00022630"/>
    </source>
</evidence>
<evidence type="ECO:0000313" key="13">
    <source>
        <dbReference type="EMBL" id="AED93474.2"/>
    </source>
</evidence>
<evidence type="ECO:0000256" key="1">
    <source>
        <dbReference type="ARBA" id="ARBA00001974"/>
    </source>
</evidence>
<dbReference type="InterPro" id="IPR036291">
    <property type="entry name" value="NAD(P)-bd_dom_sf"/>
</dbReference>
<evidence type="ECO:0000256" key="8">
    <source>
        <dbReference type="ARBA" id="ARBA00023033"/>
    </source>
</evidence>
<protein>
    <recommendedName>
        <fullName evidence="11">Flavin-containing monooxygenase</fullName>
        <ecNumber evidence="11">1.-.-.-</ecNumber>
    </recommendedName>
</protein>
<evidence type="ECO:0000256" key="10">
    <source>
        <dbReference type="ARBA" id="ARBA00047707"/>
    </source>
</evidence>
<name>F4JY69_ARATH</name>
<sequence length="434" mass="48537">MDFCWKREMEGKLAHDHRGMTSPRRICVVTGPVIVGAGPSGLATAACLKERGITSVLLERSNCIASLWQLKTYDRLHLHLPKQFCELPIIPFPGDFPTYPTKQQFIEYLEDYARRFDIKPEFNQTVESAAFDENLGMWRVTSVGEEGTTEYVCRWLVAATGENAEPVVPRFEGMDKFAAAGVVKHTCHYKTGGDFAGKRVLVVGCGNSGMEVCLDLCNFGAQPSLVVRDAVHVLPREMLGTSTFGLSMFLLKWLPIRLVDRFLLVVSRFILGDTTLLGLNRPRLGPLELKNISGKTPVLDVGTLAKIKTGDIKVCSGIRRLKRHEVEFDNGKTERFDAIILATGYKSNVPSWLKENKMFSKKDGFPIQEFPEGWRGECGLYAVGFTKRGISGASMDAKRIAEDIHKCWKQDEQLQCKLGKRMKRKFSESDCGGN</sequence>
<proteinExistence type="inferred from homology"/>
<evidence type="ECO:0000256" key="3">
    <source>
        <dbReference type="ARBA" id="ARBA00009183"/>
    </source>
</evidence>
<reference evidence="13 14" key="1">
    <citation type="journal article" date="2000" name="Nature">
        <title>Sequence and analysis of chromosome 5 of the plant Arabidopsis thaliana.</title>
        <authorList>
            <consortium name="Kazusa DNA Research Institute"/>
            <consortium name="Cold Spring Harbor and Washington University in St Louis Sequencing Consortium"/>
            <consortium name="European Union Arabidopsis Genome Sequencing Consortium"/>
            <person name="Tabata S."/>
            <person name="Kaneko T."/>
            <person name="Nakamura Y."/>
            <person name="Kotani H."/>
            <person name="Kato T."/>
            <person name="Asamizu E."/>
            <person name="Miyajima N."/>
            <person name="Sasamoto S."/>
            <person name="Kimura T."/>
            <person name="Hosouchi T."/>
            <person name="Kawashima K."/>
            <person name="Kohara M."/>
            <person name="Matsumoto M."/>
            <person name="Matsuno A."/>
            <person name="Muraki A."/>
            <person name="Nakayama S."/>
            <person name="Nakazaki N."/>
            <person name="Naruo K."/>
            <person name="Okumura S."/>
            <person name="Shinpo S."/>
            <person name="Takeuchi C."/>
            <person name="Wada T."/>
            <person name="Watanabe A."/>
            <person name="Yamada M."/>
            <person name="Yasuda M."/>
            <person name="Sato S."/>
            <person name="de la Bastide M."/>
            <person name="Huang E."/>
            <person name="Spiegel L."/>
            <person name="Gnoj L."/>
            <person name="O'Shaughnessy A."/>
            <person name="Preston R."/>
            <person name="Habermann K."/>
            <person name="Murray J."/>
            <person name="Johnson D."/>
            <person name="Rohlfing T."/>
            <person name="Nelson J."/>
            <person name="Stoneking T."/>
            <person name="Pepin K."/>
            <person name="Spieth J."/>
            <person name="Sekhon M."/>
            <person name="Armstrong J."/>
            <person name="Becker M."/>
            <person name="Belter E."/>
            <person name="Cordum H."/>
            <person name="Cordes M."/>
            <person name="Courtney L."/>
            <person name="Courtney W."/>
            <person name="Dante M."/>
            <person name="Du H."/>
            <person name="Edwards J."/>
            <person name="Fryman J."/>
            <person name="Haakensen B."/>
            <person name="Lamar E."/>
            <person name="Latreille P."/>
            <person name="Leonard S."/>
            <person name="Meyer R."/>
            <person name="Mulvaney E."/>
            <person name="Ozersky P."/>
            <person name="Riley A."/>
            <person name="Strowmatt C."/>
            <person name="Wagner-McPherson C."/>
            <person name="Wollam A."/>
            <person name="Yoakum M."/>
            <person name="Bell M."/>
            <person name="Dedhia N."/>
            <person name="Parnell L."/>
            <person name="Shah R."/>
            <person name="Rodriguez M."/>
            <person name="See L.H."/>
            <person name="Vil D."/>
            <person name="Baker J."/>
            <person name="Kirchoff K."/>
            <person name="Toth K."/>
            <person name="King L."/>
            <person name="Bahret A."/>
            <person name="Miller B."/>
            <person name="Marra M."/>
            <person name="Martienssen R."/>
            <person name="McCombie W.R."/>
            <person name="Wilson R.K."/>
            <person name="Murphy G."/>
            <person name="Bancroft I."/>
            <person name="Volckaert G."/>
            <person name="Wambutt R."/>
            <person name="Dusterhoft A."/>
            <person name="Stiekema W."/>
            <person name="Pohl T."/>
            <person name="Entian K.D."/>
            <person name="Terryn N."/>
            <person name="Hartley N."/>
            <person name="Bent E."/>
            <person name="Johnson S."/>
            <person name="Langham S.A."/>
            <person name="McCullagh B."/>
            <person name="Robben J."/>
            <person name="Grymonprez B."/>
            <person name="Zimmermann W."/>
            <person name="Ramsperger U."/>
            <person name="Wedler H."/>
            <person name="Balke K."/>
            <person name="Wedler E."/>
            <person name="Peters S."/>
            <person name="van Staveren M."/>
            <person name="Dirkse W."/>
            <person name="Mooijman P."/>
            <person name="Lankhorst R.K."/>
            <person name="Weitzenegger T."/>
            <person name="Bothe G."/>
            <person name="Rose M."/>
            <person name="Hauf J."/>
            <person name="Berneiser S."/>
            <person name="Hempel S."/>
            <person name="Feldpausch M."/>
            <person name="Lamberth S."/>
            <person name="Villarroel R."/>
            <person name="Gielen J."/>
            <person name="Ardiles W."/>
            <person name="Bents O."/>
            <person name="Lemcke K."/>
            <person name="Kolesov G."/>
            <person name="Mayer K."/>
            <person name="Rudd S."/>
            <person name="Schoof H."/>
            <person name="Schueller C."/>
            <person name="Zaccaria P."/>
            <person name="Mewes H.W."/>
            <person name="Bevan M."/>
            <person name="Fransz P."/>
        </authorList>
    </citation>
    <scope>NUCLEOTIDE SEQUENCE [LARGE SCALE GENOMIC DNA]</scope>
    <source>
        <strain evidence="14">cv. Columbia</strain>
    </source>
</reference>
<organism evidence="13 14">
    <name type="scientific">Arabidopsis thaliana</name>
    <name type="common">Mouse-ear cress</name>
    <dbReference type="NCBI Taxonomy" id="3702"/>
    <lineage>
        <taxon>Eukaryota</taxon>
        <taxon>Viridiplantae</taxon>
        <taxon>Streptophyta</taxon>
        <taxon>Embryophyta</taxon>
        <taxon>Tracheophyta</taxon>
        <taxon>Spermatophyta</taxon>
        <taxon>Magnoliopsida</taxon>
        <taxon>eudicotyledons</taxon>
        <taxon>Gunneridae</taxon>
        <taxon>Pentapetalae</taxon>
        <taxon>rosids</taxon>
        <taxon>malvids</taxon>
        <taxon>Brassicales</taxon>
        <taxon>Brassicaceae</taxon>
        <taxon>Camelineae</taxon>
        <taxon>Arabidopsis</taxon>
    </lineage>
</organism>
<keyword evidence="5 11" id="KW-0274">FAD</keyword>
<dbReference type="GeneID" id="832638"/>
<keyword evidence="9" id="KW-0073">Auxin biosynthesis</keyword>
<dbReference type="EC" id="1.-.-.-" evidence="11"/>
<dbReference type="InterPro" id="IPR020946">
    <property type="entry name" value="Flavin_mOase-like"/>
</dbReference>
<dbReference type="GO" id="GO:0050660">
    <property type="term" value="F:flavin adenine dinucleotide binding"/>
    <property type="evidence" value="ECO:0007669"/>
    <property type="project" value="InterPro"/>
</dbReference>
<keyword evidence="8 11" id="KW-0503">Monooxygenase</keyword>
<dbReference type="Pfam" id="PF00743">
    <property type="entry name" value="FMO-like"/>
    <property type="match status" value="1"/>
</dbReference>
<reference evidence="14" key="2">
    <citation type="journal article" date="2017" name="Plant J.">
        <title>Araport11: a complete reannotation of the Arabidopsis thaliana reference genome.</title>
        <authorList>
            <person name="Cheng C.Y."/>
            <person name="Krishnakumar V."/>
            <person name="Chan A.P."/>
            <person name="Thibaud-Nissen F."/>
            <person name="Schobel S."/>
            <person name="Town C.D."/>
        </authorList>
    </citation>
    <scope>GENOME REANNOTATION</scope>
    <source>
        <strain evidence="14">cv. Columbia</strain>
    </source>
</reference>
<dbReference type="EMBL" id="CP002688">
    <property type="protein sequence ID" value="AED93474.2"/>
    <property type="molecule type" value="Genomic_DNA"/>
</dbReference>
<evidence type="ECO:0000313" key="12">
    <source>
        <dbReference type="Araport" id="AT5G25620"/>
    </source>
</evidence>
<dbReference type="Proteomes" id="UP000006548">
    <property type="component" value="Chromosome 5"/>
</dbReference>
<dbReference type="HOGENOM" id="CLU_006909_2_0_1"/>
<comment type="cofactor">
    <cofactor evidence="1 11">
        <name>FAD</name>
        <dbReference type="ChEBI" id="CHEBI:57692"/>
    </cofactor>
</comment>
<dbReference type="PANTHER" id="PTHR43539:SF38">
    <property type="entry name" value="INDOLE-3-PYRUVATE MONOOXYGENASE YUCCA6"/>
    <property type="match status" value="1"/>
</dbReference>
<evidence type="ECO:0000256" key="5">
    <source>
        <dbReference type="ARBA" id="ARBA00022827"/>
    </source>
</evidence>
<dbReference type="TAIR" id="AT5G25620">
    <property type="gene designation" value="YUC6"/>
</dbReference>
<accession>F4JY69</accession>
<dbReference type="GO" id="GO:0103075">
    <property type="term" value="F:indole-3-pyruvate monooxygenase activity"/>
    <property type="evidence" value="ECO:0007669"/>
    <property type="project" value="UniProtKB-EC"/>
</dbReference>
<evidence type="ECO:0000256" key="9">
    <source>
        <dbReference type="ARBA" id="ARBA00023070"/>
    </source>
</evidence>
<gene>
    <name evidence="13 15" type="primary">YUC6</name>
    <name evidence="13" type="synonym">AtYUC6</name>
    <name evidence="13" type="synonym">YUCCA6</name>
    <name evidence="12 13" type="ordered locus">At5g25620</name>
    <name evidence="13" type="ORF">T14C9.160</name>
    <name evidence="13" type="ORF">T14C9_160</name>
</gene>
<evidence type="ECO:0000313" key="14">
    <source>
        <dbReference type="Proteomes" id="UP000006548"/>
    </source>
</evidence>
<dbReference type="PRINTS" id="PR00368">
    <property type="entry name" value="FADPNR"/>
</dbReference>
<comment type="pathway">
    <text evidence="2">Plant hormone metabolism; auxin biosynthesis.</text>
</comment>
<dbReference type="FunFam" id="3.50.50.60:FF:000100">
    <property type="entry name" value="Flavin-containing monooxygenase"/>
    <property type="match status" value="1"/>
</dbReference>
<evidence type="ECO:0000256" key="2">
    <source>
        <dbReference type="ARBA" id="ARBA00004814"/>
    </source>
</evidence>
<keyword evidence="7 11" id="KW-0560">Oxidoreductase</keyword>
<dbReference type="SUPFAM" id="SSF51905">
    <property type="entry name" value="FAD/NAD(P)-binding domain"/>
    <property type="match status" value="1"/>
</dbReference>
<dbReference type="GO" id="GO:0009851">
    <property type="term" value="P:auxin biosynthetic process"/>
    <property type="evidence" value="ECO:0007669"/>
    <property type="project" value="UniProtKB-KW"/>
</dbReference>
<dbReference type="ExpressionAtlas" id="F4JY69">
    <property type="expression patterns" value="baseline and differential"/>
</dbReference>
<dbReference type="RefSeq" id="NP_001190399.2">
    <property type="nucleotide sequence ID" value="NM_001203470.1"/>
</dbReference>
<evidence type="ECO:0000313" key="15">
    <source>
        <dbReference type="TAIR" id="AT5G25620"/>
    </source>
</evidence>
<dbReference type="SMR" id="F4JY69"/>
<evidence type="ECO:0000256" key="11">
    <source>
        <dbReference type="RuleBase" id="RU361177"/>
    </source>
</evidence>
<comment type="catalytic activity">
    <reaction evidence="10">
        <text>indole-3-pyruvate + NADPH + O2 + H(+) = (indol-3-yl)acetate + CO2 + NADP(+) + H2O</text>
        <dbReference type="Rhea" id="RHEA:34331"/>
        <dbReference type="ChEBI" id="CHEBI:15377"/>
        <dbReference type="ChEBI" id="CHEBI:15378"/>
        <dbReference type="ChEBI" id="CHEBI:15379"/>
        <dbReference type="ChEBI" id="CHEBI:16526"/>
        <dbReference type="ChEBI" id="CHEBI:17640"/>
        <dbReference type="ChEBI" id="CHEBI:30854"/>
        <dbReference type="ChEBI" id="CHEBI:57783"/>
        <dbReference type="ChEBI" id="CHEBI:58349"/>
        <dbReference type="EC" id="1.14.13.168"/>
    </reaction>
</comment>
<dbReference type="GO" id="GO:0050661">
    <property type="term" value="F:NADP binding"/>
    <property type="evidence" value="ECO:0007669"/>
    <property type="project" value="InterPro"/>
</dbReference>
<dbReference type="SUPFAM" id="SSF51735">
    <property type="entry name" value="NAD(P)-binding Rossmann-fold domains"/>
    <property type="match status" value="1"/>
</dbReference>
<dbReference type="InterPro" id="IPR050982">
    <property type="entry name" value="Auxin_biosynth/cation_transpt"/>
</dbReference>
<dbReference type="PANTHER" id="PTHR43539">
    <property type="entry name" value="FLAVIN-BINDING MONOOXYGENASE-LIKE PROTEIN (AFU_ORTHOLOGUE AFUA_4G09220)"/>
    <property type="match status" value="1"/>
</dbReference>
<dbReference type="PRINTS" id="PR00469">
    <property type="entry name" value="PNDRDTASEII"/>
</dbReference>
<keyword evidence="4 11" id="KW-0285">Flavoprotein</keyword>
<dbReference type="InterPro" id="IPR036188">
    <property type="entry name" value="FAD/NAD-bd_sf"/>
</dbReference>
<dbReference type="Gene3D" id="3.50.50.60">
    <property type="entry name" value="FAD/NAD(P)-binding domain"/>
    <property type="match status" value="1"/>
</dbReference>
<comment type="similarity">
    <text evidence="3 11">Belongs to the FMO family.</text>
</comment>
<keyword evidence="6" id="KW-0521">NADP</keyword>
<dbReference type="Araport" id="AT5G25620"/>